<comment type="caution">
    <text evidence="1">The sequence shown here is derived from an EMBL/GenBank/DDBJ whole genome shotgun (WGS) entry which is preliminary data.</text>
</comment>
<evidence type="ECO:0000313" key="2">
    <source>
        <dbReference type="Proteomes" id="UP000077519"/>
    </source>
</evidence>
<protein>
    <recommendedName>
        <fullName evidence="3">DUF4192 domain-containing protein</fullName>
    </recommendedName>
</protein>
<dbReference type="EMBL" id="LVHI01000012">
    <property type="protein sequence ID" value="OAK54393.1"/>
    <property type="molecule type" value="Genomic_DNA"/>
</dbReference>
<sequence>MTTHSDDRPASSVTVRLDAPGELIAALPAMLGFVPQRSLVLICLRIDDGGTITAGTVMRHDLDVPECRRFAGTTLYVIPDRMLEVIDRFATQCEREDVLDAIAVVVDDRGAATMSGPVGDARYEVLAQCVIDDFGARGTDVLRVLFTPEIAAGAEWASLDGMEEWGRVGDPRTSPVALAYAMEGRFVQPSRERLADAVQPVDDETSRRVADLMPQARGERHDSDGTHLSRILDILDRAHTHSPDAAPVLDITADTAATIGAALGRLPVRDSLLALVLTEMAHVAEMLWATLTRVLPAPERATAACLLAFSAYSRGDGAMAVIALEVALDADPEHSLARLLDRSLSAGAGPALIREVALSGYATADKCGVRLPLPLAAP</sequence>
<proteinExistence type="predicted"/>
<accession>A0A177YFV9</accession>
<reference evidence="1 2" key="1">
    <citation type="submission" date="2016-03" db="EMBL/GenBank/DDBJ databases">
        <title>Genome sequence of Rhodococcus kyotonensis KB10.</title>
        <authorList>
            <person name="Jeong H."/>
            <person name="Hong C.E."/>
            <person name="Jo S.H."/>
            <person name="Park J.M."/>
        </authorList>
    </citation>
    <scope>NUCLEOTIDE SEQUENCE [LARGE SCALE GENOMIC DNA]</scope>
    <source>
        <strain evidence="1 2">KB10</strain>
    </source>
</reference>
<gene>
    <name evidence="1" type="ORF">A3K89_03120</name>
</gene>
<keyword evidence="2" id="KW-1185">Reference proteome</keyword>
<name>A0A177YFV9_9NOCA</name>
<dbReference type="Pfam" id="PF13830">
    <property type="entry name" value="DUF4192"/>
    <property type="match status" value="1"/>
</dbReference>
<dbReference type="Proteomes" id="UP000077519">
    <property type="component" value="Unassembled WGS sequence"/>
</dbReference>
<dbReference type="AlphaFoldDB" id="A0A177YFV9"/>
<evidence type="ECO:0008006" key="3">
    <source>
        <dbReference type="Google" id="ProtNLM"/>
    </source>
</evidence>
<evidence type="ECO:0000313" key="1">
    <source>
        <dbReference type="EMBL" id="OAK54393.1"/>
    </source>
</evidence>
<organism evidence="1 2">
    <name type="scientific">Rhodococcoides kyotonense</name>
    <dbReference type="NCBI Taxonomy" id="398843"/>
    <lineage>
        <taxon>Bacteria</taxon>
        <taxon>Bacillati</taxon>
        <taxon>Actinomycetota</taxon>
        <taxon>Actinomycetes</taxon>
        <taxon>Mycobacteriales</taxon>
        <taxon>Nocardiaceae</taxon>
        <taxon>Rhodococcoides</taxon>
    </lineage>
</organism>
<dbReference type="RefSeq" id="WP_068424514.1">
    <property type="nucleotide sequence ID" value="NZ_LVHI01000012.1"/>
</dbReference>
<dbReference type="InterPro" id="IPR025447">
    <property type="entry name" value="DUF4192"/>
</dbReference>